<dbReference type="RefSeq" id="XP_001470787.1">
    <property type="nucleotide sequence ID" value="XM_001470737.2"/>
</dbReference>
<comment type="similarity">
    <text evidence="1">Belongs to the RICTOR family.</text>
</comment>
<feature type="domain" description="Rapamycin-insensitive companion of mTOR middle" evidence="2">
    <location>
        <begin position="503"/>
        <end position="733"/>
    </location>
</feature>
<dbReference type="STRING" id="312017.A4VDX0"/>
<feature type="domain" description="Rapamycin-insensitive companion of mTOR" evidence="4">
    <location>
        <begin position="1067"/>
        <end position="1139"/>
    </location>
</feature>
<organism evidence="5 6">
    <name type="scientific">Tetrahymena thermophila (strain SB210)</name>
    <dbReference type="NCBI Taxonomy" id="312017"/>
    <lineage>
        <taxon>Eukaryota</taxon>
        <taxon>Sar</taxon>
        <taxon>Alveolata</taxon>
        <taxon>Ciliophora</taxon>
        <taxon>Intramacronucleata</taxon>
        <taxon>Oligohymenophorea</taxon>
        <taxon>Hymenostomatida</taxon>
        <taxon>Tetrahymenina</taxon>
        <taxon>Tetrahymenidae</taxon>
        <taxon>Tetrahymena</taxon>
    </lineage>
</organism>
<protein>
    <submittedName>
        <fullName evidence="5">Cytosolic regulator of adenylyl cyclase, putative</fullName>
    </submittedName>
</protein>
<dbReference type="InterPro" id="IPR028267">
    <property type="entry name" value="Pianissimo_N"/>
</dbReference>
<dbReference type="GeneID" id="7846381"/>
<dbReference type="InterPro" id="IPR028268">
    <property type="entry name" value="Pianissimo_fam"/>
</dbReference>
<dbReference type="Proteomes" id="UP000009168">
    <property type="component" value="Unassembled WGS sequence"/>
</dbReference>
<name>A4VDX0_TETTS</name>
<keyword evidence="6" id="KW-1185">Reference proteome</keyword>
<feature type="domain" description="Rapamycin-insensitive companion of mTOR N-terminal" evidence="3">
    <location>
        <begin position="52"/>
        <end position="414"/>
    </location>
</feature>
<evidence type="ECO:0000259" key="2">
    <source>
        <dbReference type="SMART" id="SM01307"/>
    </source>
</evidence>
<dbReference type="SMART" id="SM01307">
    <property type="entry name" value="RICTOR_M"/>
    <property type="match status" value="1"/>
</dbReference>
<dbReference type="Pfam" id="PF14668">
    <property type="entry name" value="RICTOR_V"/>
    <property type="match status" value="1"/>
</dbReference>
<dbReference type="OMA" id="EIRIHAT"/>
<dbReference type="EMBL" id="GG662703">
    <property type="protein sequence ID" value="EDK31723.1"/>
    <property type="molecule type" value="Genomic_DNA"/>
</dbReference>
<dbReference type="Pfam" id="PF14666">
    <property type="entry name" value="RICTOR_M"/>
    <property type="match status" value="1"/>
</dbReference>
<dbReference type="Pfam" id="PF14663">
    <property type="entry name" value="RasGEF_N_2"/>
    <property type="match status" value="1"/>
</dbReference>
<dbReference type="SMART" id="SM01310">
    <property type="entry name" value="RICTOR_V"/>
    <property type="match status" value="1"/>
</dbReference>
<evidence type="ECO:0000259" key="4">
    <source>
        <dbReference type="SMART" id="SM01310"/>
    </source>
</evidence>
<dbReference type="Pfam" id="PF14664">
    <property type="entry name" value="RICTOR_N"/>
    <property type="match status" value="1"/>
</dbReference>
<dbReference type="InterPro" id="IPR029453">
    <property type="entry name" value="Rictor_IV"/>
</dbReference>
<dbReference type="SMART" id="SM01308">
    <property type="entry name" value="RICTOR_N"/>
    <property type="match status" value="1"/>
</dbReference>
<dbReference type="SMART" id="SM01303">
    <property type="entry name" value="RasGEF_N_2"/>
    <property type="match status" value="1"/>
</dbReference>
<evidence type="ECO:0000313" key="6">
    <source>
        <dbReference type="Proteomes" id="UP000009168"/>
    </source>
</evidence>
<dbReference type="KEGG" id="tet:TTHERM_00266649"/>
<dbReference type="SUPFAM" id="SSF48371">
    <property type="entry name" value="ARM repeat"/>
    <property type="match status" value="2"/>
</dbReference>
<evidence type="ECO:0000256" key="1">
    <source>
        <dbReference type="ARBA" id="ARBA00008878"/>
    </source>
</evidence>
<proteinExistence type="inferred from homology"/>
<dbReference type="InterPro" id="IPR016024">
    <property type="entry name" value="ARM-type_fold"/>
</dbReference>
<dbReference type="PANTHER" id="PTHR13298:SF11">
    <property type="entry name" value="RAPAMYCIN-INSENSITIVE COMPANION OF MTOR"/>
    <property type="match status" value="1"/>
</dbReference>
<dbReference type="eggNOG" id="KOG3694">
    <property type="taxonomic scope" value="Eukaryota"/>
</dbReference>
<dbReference type="OrthoDB" id="14744at2759"/>
<dbReference type="GO" id="GO:0031932">
    <property type="term" value="C:TORC2 complex"/>
    <property type="evidence" value="ECO:0007669"/>
    <property type="project" value="InterPro"/>
</dbReference>
<dbReference type="InterPro" id="IPR029452">
    <property type="entry name" value="RICTOR_V"/>
</dbReference>
<dbReference type="InterPro" id="IPR029451">
    <property type="entry name" value="RICTOR_M"/>
</dbReference>
<dbReference type="GO" id="GO:0038203">
    <property type="term" value="P:TORC2 signaling"/>
    <property type="evidence" value="ECO:0007669"/>
    <property type="project" value="TreeGrafter"/>
</dbReference>
<evidence type="ECO:0000313" key="5">
    <source>
        <dbReference type="EMBL" id="EDK31723.1"/>
    </source>
</evidence>
<dbReference type="PANTHER" id="PTHR13298">
    <property type="entry name" value="CYTOSOLIC REGULATOR PIANISSIMO"/>
    <property type="match status" value="1"/>
</dbReference>
<sequence>MSHIQDSGQPNDKKQQKPLTEQDLVQDALRLIRFFAKNKGTQLYNENKAYLLQELVNKVKKLSEMKSSKLKSFYNEEGSIINVIRQFMIETRPLLRQNTIKFFRLIFESEKFALQYIQYNIPIFIARTLEREIKPDPRNQSNQQSQQQEIDQALKFIKRWIEIAPKTFPKLLANSLVAFAESTDEQYKSASIEIVRKLAMGNPQQCAWSGGIKLLIDCIIDPNLESQSDAIVQSLLFLLNDPEYRNLIRVYLDFPKIFGVFTDIDCPPKTKPKQQSDDEYKKEIEAFDKQLQLAKKALITILKTWKGLIYLGNQRIAMKSLVQALRQPIHEKIRNAIYDILGELLALGGKECLGKTLTVQHFLNYYLMILIQLLLDCDLFSVLVELSGLEDEKKSLRAQEQLKQLTTLMFNLLPNCSKYTDFLISAANQCNEQLTDLKAWSSNIVSIMGNYVFDSNKKNKKTVHSKFMYQCENFYLSTQLGLPSHRINKQTIGKIKFQNETESDDLNFDKLLSDTNIQKDSKQWNWNSILEIVQTYFQSKFSDLKNRFLKKLLPYFHPHQKQFISLEWKESNFVQAKVGYLLIQNLLKIGQEGAYILTTPPSELICISRSFMGELYHILVSDYSNDMKHEATQLLKPSEFNEKMIREYISWIGLFSQMKQGQKLLEEAKIWDTLKNYVTIDKGKRDHILNLILYCLDYGKENNSREFLQFCLEKGSINLQKSCLELLRLLNRSEFIDFSKWGIELIVQKLDINQNEDIRMKALSVAKEVTQEKQYLMEFLKKQPCLQDLGKEGDQFLMTLLSSDLGFEYLSKMSEQQNWVEEQMQRWKEQQNLDYVNKIETCLLKALNYVQDYDEPNVYRFPDILNNPQNSFLTLGFIHRMPWIMTIDFNTADYKDTVQFMVQIEYQGQQNVNQFILVGAPDPYSAYLHPEKYKIPIDYKFQINFSLQVGKNYLDKQCNDQAEPYVTHIKFDFNDKSQFPQFQNKQIIINKGGINLIFDQDENQNTIKLRQIRLFMKMGENNRSNQEKIPLHFYGELVKTKQGQKMLMENKIIENCFESIKNPKECIMNKRASLWAIGNICYCKEGIKKVKDMKLIDHLVPLAEQSEILSLRGTCLYILNMIANTEQGRIELEKQEWISHWNSNLGWITMPNNMRQFFYIRNIHKEGQRTYWPNQNEFWDKLTAYQKGFQMGEDENKLLENVALMSNALTYKNASSEIKKIAKKNPTIFEDKNVFFNVILMLDFYKFKHENRKFILSFFDRLFSSEEIFLKLDTNPILIKPIV</sequence>
<dbReference type="InParanoid" id="A4VDX0"/>
<reference evidence="6" key="1">
    <citation type="journal article" date="2006" name="PLoS Biol.">
        <title>Macronuclear genome sequence of the ciliate Tetrahymena thermophila, a model eukaryote.</title>
        <authorList>
            <person name="Eisen J.A."/>
            <person name="Coyne R.S."/>
            <person name="Wu M."/>
            <person name="Wu D."/>
            <person name="Thiagarajan M."/>
            <person name="Wortman J.R."/>
            <person name="Badger J.H."/>
            <person name="Ren Q."/>
            <person name="Amedeo P."/>
            <person name="Jones K.M."/>
            <person name="Tallon L.J."/>
            <person name="Delcher A.L."/>
            <person name="Salzberg S.L."/>
            <person name="Silva J.C."/>
            <person name="Haas B.J."/>
            <person name="Majoros W.H."/>
            <person name="Farzad M."/>
            <person name="Carlton J.M."/>
            <person name="Smith R.K. Jr."/>
            <person name="Garg J."/>
            <person name="Pearlman R.E."/>
            <person name="Karrer K.M."/>
            <person name="Sun L."/>
            <person name="Manning G."/>
            <person name="Elde N.C."/>
            <person name="Turkewitz A.P."/>
            <person name="Asai D.J."/>
            <person name="Wilkes D.E."/>
            <person name="Wang Y."/>
            <person name="Cai H."/>
            <person name="Collins K."/>
            <person name="Stewart B.A."/>
            <person name="Lee S.R."/>
            <person name="Wilamowska K."/>
            <person name="Weinberg Z."/>
            <person name="Ruzzo W.L."/>
            <person name="Wloga D."/>
            <person name="Gaertig J."/>
            <person name="Frankel J."/>
            <person name="Tsao C.-C."/>
            <person name="Gorovsky M.A."/>
            <person name="Keeling P.J."/>
            <person name="Waller R.F."/>
            <person name="Patron N.J."/>
            <person name="Cherry J.M."/>
            <person name="Stover N.A."/>
            <person name="Krieger C.J."/>
            <person name="del Toro C."/>
            <person name="Ryder H.F."/>
            <person name="Williamson S.C."/>
            <person name="Barbeau R.A."/>
            <person name="Hamilton E.P."/>
            <person name="Orias E."/>
        </authorList>
    </citation>
    <scope>NUCLEOTIDE SEQUENCE [LARGE SCALE GENOMIC DNA]</scope>
    <source>
        <strain evidence="6">SB210</strain>
    </source>
</reference>
<accession>A4VDX0</accession>
<evidence type="ECO:0000259" key="3">
    <source>
        <dbReference type="SMART" id="SM01308"/>
    </source>
</evidence>
<dbReference type="HOGENOM" id="CLU_001013_0_0_1"/>
<gene>
    <name evidence="5" type="ORF">TTHERM_00266649</name>
</gene>